<keyword evidence="1" id="KW-0614">Plasmid</keyword>
<dbReference type="Gene3D" id="1.10.30.50">
    <property type="match status" value="1"/>
</dbReference>
<dbReference type="EMBL" id="CP042328">
    <property type="protein sequence ID" value="QDZ41650.1"/>
    <property type="molecule type" value="Genomic_DNA"/>
</dbReference>
<keyword evidence="1" id="KW-0540">Nuclease</keyword>
<keyword evidence="1" id="KW-0255">Endonuclease</keyword>
<dbReference type="GO" id="GO:0004519">
    <property type="term" value="F:endonuclease activity"/>
    <property type="evidence" value="ECO:0007669"/>
    <property type="project" value="UniProtKB-KW"/>
</dbReference>
<protein>
    <submittedName>
        <fullName evidence="1">HNH endonuclease</fullName>
    </submittedName>
</protein>
<keyword evidence="2" id="KW-1185">Reference proteome</keyword>
<dbReference type="AlphaFoldDB" id="A0A5B8NUE2"/>
<dbReference type="CDD" id="cd00085">
    <property type="entry name" value="HNHc"/>
    <property type="match status" value="1"/>
</dbReference>
<dbReference type="OrthoDB" id="574620at2"/>
<sequence>MNKDNLKALYRGSDINEVWQSYQNERVIEHPKLGLISPNEYRQSYHGKPCPFCGKKMVHGKANYSTKSRQEAISRGYQYKTQNGKNYINHAGRFPRLYFHPHYVTLDHKVNKARCPELLFEVSNLQIMCWKCNQNKSDNNNFEAEQDYNFVSDLAREALSKYKKL</sequence>
<organism evidence="1 2">
    <name type="scientific">Euhalothece natronophila Z-M001</name>
    <dbReference type="NCBI Taxonomy" id="522448"/>
    <lineage>
        <taxon>Bacteria</taxon>
        <taxon>Bacillati</taxon>
        <taxon>Cyanobacteriota</taxon>
        <taxon>Cyanophyceae</taxon>
        <taxon>Oscillatoriophycideae</taxon>
        <taxon>Chroococcales</taxon>
        <taxon>Halothecacae</taxon>
        <taxon>Halothece cluster</taxon>
        <taxon>Euhalothece</taxon>
    </lineage>
</organism>
<dbReference type="InterPro" id="IPR003615">
    <property type="entry name" value="HNH_nuc"/>
</dbReference>
<accession>A0A5B8NUE2</accession>
<evidence type="ECO:0000313" key="1">
    <source>
        <dbReference type="EMBL" id="QDZ41650.1"/>
    </source>
</evidence>
<geneLocation type="plasmid" evidence="2">
    <name>peu2</name>
</geneLocation>
<evidence type="ECO:0000313" key="2">
    <source>
        <dbReference type="Proteomes" id="UP000318453"/>
    </source>
</evidence>
<keyword evidence="1" id="KW-0378">Hydrolase</keyword>
<reference evidence="1" key="1">
    <citation type="submission" date="2019-08" db="EMBL/GenBank/DDBJ databases">
        <title>Carotenoids and Carotenoid Binding Proteins in the Halophilic Cyanobacterium Euhalothece sp. ZM00.</title>
        <authorList>
            <person name="Cho S.M."/>
            <person name="Song J.Y."/>
            <person name="Park Y.-I."/>
        </authorList>
    </citation>
    <scope>NUCLEOTIDE SEQUENCE [LARGE SCALE GENOMIC DNA]</scope>
    <source>
        <strain evidence="1">Z-M001</strain>
        <plasmid evidence="1">pEu2</plasmid>
    </source>
</reference>
<name>A0A5B8NUE2_9CHRO</name>
<gene>
    <name evidence="1" type="ORF">FRE64_16890</name>
</gene>
<proteinExistence type="predicted"/>
<dbReference type="RefSeq" id="WP_146297584.1">
    <property type="nucleotide sequence ID" value="NZ_CP042328.1"/>
</dbReference>
<dbReference type="Proteomes" id="UP000318453">
    <property type="component" value="Plasmid pEu2"/>
</dbReference>
<dbReference type="KEGG" id="enn:FRE64_16890"/>